<dbReference type="EMBL" id="JACXVP010000002">
    <property type="protein sequence ID" value="KAG5622723.1"/>
    <property type="molecule type" value="Genomic_DNA"/>
</dbReference>
<organism evidence="1 2">
    <name type="scientific">Solanum commersonii</name>
    <name type="common">Commerson's wild potato</name>
    <name type="synonym">Commerson's nightshade</name>
    <dbReference type="NCBI Taxonomy" id="4109"/>
    <lineage>
        <taxon>Eukaryota</taxon>
        <taxon>Viridiplantae</taxon>
        <taxon>Streptophyta</taxon>
        <taxon>Embryophyta</taxon>
        <taxon>Tracheophyta</taxon>
        <taxon>Spermatophyta</taxon>
        <taxon>Magnoliopsida</taxon>
        <taxon>eudicotyledons</taxon>
        <taxon>Gunneridae</taxon>
        <taxon>Pentapetalae</taxon>
        <taxon>asterids</taxon>
        <taxon>lamiids</taxon>
        <taxon>Solanales</taxon>
        <taxon>Solanaceae</taxon>
        <taxon>Solanoideae</taxon>
        <taxon>Solaneae</taxon>
        <taxon>Solanum</taxon>
    </lineage>
</organism>
<proteinExistence type="predicted"/>
<dbReference type="AlphaFoldDB" id="A0A9J6AEC0"/>
<name>A0A9J6AEC0_SOLCO</name>
<reference evidence="1 2" key="1">
    <citation type="submission" date="2020-09" db="EMBL/GenBank/DDBJ databases">
        <title>De no assembly of potato wild relative species, Solanum commersonii.</title>
        <authorList>
            <person name="Cho K."/>
        </authorList>
    </citation>
    <scope>NUCLEOTIDE SEQUENCE [LARGE SCALE GENOMIC DNA]</scope>
    <source>
        <strain evidence="1">LZ3.2</strain>
        <tissue evidence="1">Leaf</tissue>
    </source>
</reference>
<comment type="caution">
    <text evidence="1">The sequence shown here is derived from an EMBL/GenBank/DDBJ whole genome shotgun (WGS) entry which is preliminary data.</text>
</comment>
<accession>A0A9J6AEC0</accession>
<protein>
    <submittedName>
        <fullName evidence="1">Uncharacterized protein</fullName>
    </submittedName>
</protein>
<dbReference type="Proteomes" id="UP000824120">
    <property type="component" value="Chromosome 2"/>
</dbReference>
<sequence>MFHTKIKSASPVLKHLFTFNLFKKPSPNLHNEDSLGINNDIHKIIYIKLSSHRFSISGLIFQQCTHTEDAKGTSSDSHHQLAHFSYGMNTNVPVPGWERKSDTTQVTDEVIENSKGLKAMSQAEMKVKQLLKGCTFTKEQYDHILTDITDSQPVFVDNLQVSDFIIQDPSHQPSVMTNCNEDTATSAPPCSEPDLEIPDPLTTSEAPEIIEETVQEVTVQVVPANTRRF</sequence>
<gene>
    <name evidence="1" type="ORF">H5410_007941</name>
</gene>
<keyword evidence="2" id="KW-1185">Reference proteome</keyword>
<evidence type="ECO:0000313" key="2">
    <source>
        <dbReference type="Proteomes" id="UP000824120"/>
    </source>
</evidence>
<dbReference type="OrthoDB" id="1302293at2759"/>
<evidence type="ECO:0000313" key="1">
    <source>
        <dbReference type="EMBL" id="KAG5622723.1"/>
    </source>
</evidence>